<dbReference type="Proteomes" id="UP000007305">
    <property type="component" value="Chromosome 1"/>
</dbReference>
<dbReference type="InParanoid" id="A0A804LY44"/>
<proteinExistence type="predicted"/>
<dbReference type="Gramene" id="Zm00001eb044720_T001">
    <property type="protein sequence ID" value="Zm00001eb044720_P001"/>
    <property type="gene ID" value="Zm00001eb044720"/>
</dbReference>
<dbReference type="EnsemblPlants" id="Zm00001eb044720_T001">
    <property type="protein sequence ID" value="Zm00001eb044720_P001"/>
    <property type="gene ID" value="Zm00001eb044720"/>
</dbReference>
<protein>
    <submittedName>
        <fullName evidence="1">Uncharacterized protein</fullName>
    </submittedName>
</protein>
<sequence>MPQPQAICRPHNPEYKFHVGPCWRAGYMGDARCPKATCRERRPSTGKAASSNVILLKFVTAQRWCGAAANVEQGRCIPAWGCARAWRRSRAIFRGTALAWLGFGTGMAQMECGEGRRQVPLLFEGLRGGFSQLRKQFKRGSAGAHFFYRIPFYHWI</sequence>
<keyword evidence="2" id="KW-1185">Reference proteome</keyword>
<evidence type="ECO:0000313" key="2">
    <source>
        <dbReference type="Proteomes" id="UP000007305"/>
    </source>
</evidence>
<accession>A0A804LY44</accession>
<reference evidence="2" key="1">
    <citation type="submission" date="2015-12" db="EMBL/GenBank/DDBJ databases">
        <title>Update maize B73 reference genome by single molecule sequencing technologies.</title>
        <authorList>
            <consortium name="Maize Genome Sequencing Project"/>
            <person name="Ware D."/>
        </authorList>
    </citation>
    <scope>NUCLEOTIDE SEQUENCE [LARGE SCALE GENOMIC DNA]</scope>
    <source>
        <strain evidence="2">cv. B73</strain>
    </source>
</reference>
<reference evidence="1" key="3">
    <citation type="submission" date="2021-05" db="UniProtKB">
        <authorList>
            <consortium name="EnsemblPlants"/>
        </authorList>
    </citation>
    <scope>IDENTIFICATION</scope>
    <source>
        <strain evidence="1">cv. B73</strain>
    </source>
</reference>
<dbReference type="AlphaFoldDB" id="A0A804LY44"/>
<reference evidence="1" key="2">
    <citation type="submission" date="2019-07" db="EMBL/GenBank/DDBJ databases">
        <authorList>
            <person name="Seetharam A."/>
            <person name="Woodhouse M."/>
            <person name="Cannon E."/>
        </authorList>
    </citation>
    <scope>NUCLEOTIDE SEQUENCE [LARGE SCALE GENOMIC DNA]</scope>
    <source>
        <strain evidence="1">cv. B73</strain>
    </source>
</reference>
<evidence type="ECO:0000313" key="1">
    <source>
        <dbReference type="EnsemblPlants" id="Zm00001eb044720_P001"/>
    </source>
</evidence>
<name>A0A804LY44_MAIZE</name>
<organism evidence="1 2">
    <name type="scientific">Zea mays</name>
    <name type="common">Maize</name>
    <dbReference type="NCBI Taxonomy" id="4577"/>
    <lineage>
        <taxon>Eukaryota</taxon>
        <taxon>Viridiplantae</taxon>
        <taxon>Streptophyta</taxon>
        <taxon>Embryophyta</taxon>
        <taxon>Tracheophyta</taxon>
        <taxon>Spermatophyta</taxon>
        <taxon>Magnoliopsida</taxon>
        <taxon>Liliopsida</taxon>
        <taxon>Poales</taxon>
        <taxon>Poaceae</taxon>
        <taxon>PACMAD clade</taxon>
        <taxon>Panicoideae</taxon>
        <taxon>Andropogonodae</taxon>
        <taxon>Andropogoneae</taxon>
        <taxon>Tripsacinae</taxon>
        <taxon>Zea</taxon>
    </lineage>
</organism>